<reference evidence="3" key="1">
    <citation type="submission" date="2022-04" db="EMBL/GenBank/DDBJ databases">
        <title>Complete genome sequence of a cyanobacterium, Nostoc sp. SO-36, isolated in Antarctica.</title>
        <authorList>
            <person name="Kanesaki Y."/>
            <person name="Effendi D."/>
            <person name="Sakamoto T."/>
            <person name="Ohtani S."/>
            <person name="Awai K."/>
        </authorList>
    </citation>
    <scope>NUCLEOTIDE SEQUENCE</scope>
    <source>
        <strain evidence="3">SO-36</strain>
    </source>
</reference>
<feature type="domain" description="Transposase IS4-like" evidence="2">
    <location>
        <begin position="127"/>
        <end position="347"/>
    </location>
</feature>
<sequence length="460" mass="51520">MLSPVFDAFVEASPVSVMMRVLMENIFNSWRMNQIFETASVRQYSQELLFSSLVDLMSLVVCGMYPSVHAAYQKKAVEVSVSATALYNKLQRIELPVSRALVHETASDLQELLHLLNVERPSPLGKQYRLRIVDGSCLAGTERRLAALRPHAAKPLPGKTIAILDPGTKLVVDVIPCEDGHSQERSKFHQVLAQVQPQQVWIADRNFCTAGFLHTIAKLGAFFVIRQHGGLGYEPVGELQPVGLCQAGTVFEQKVEIVHEGGTFQCRRIVIKLTRPTRDQEWEIAIFTNLPPTNADGVLVAELYQGRWSVETLFQTVTQNFHGEIETLAYPKAALFSYCMALSAYNLLATIKAVLGSVHGVDKIDAGLSDFYLVDDIHGIYRGMMIAIPPQHWQCFEDFTDIQMVDVLQHLATKVHLKSFRKHPRSPKKKRPPLSVDGKHPHCSTTRKLKQYKATLDAIP</sequence>
<dbReference type="PANTHER" id="PTHR33258:SF1">
    <property type="entry name" value="TRANSPOSASE INSL FOR INSERTION SEQUENCE ELEMENT IS186A-RELATED"/>
    <property type="match status" value="1"/>
</dbReference>
<dbReference type="PANTHER" id="PTHR33258">
    <property type="entry name" value="TRANSPOSASE INSL FOR INSERTION SEQUENCE ELEMENT IS186A-RELATED"/>
    <property type="match status" value="1"/>
</dbReference>
<dbReference type="EMBL" id="AP025732">
    <property type="protein sequence ID" value="BDI15885.1"/>
    <property type="molecule type" value="Genomic_DNA"/>
</dbReference>
<dbReference type="Proteomes" id="UP001055453">
    <property type="component" value="Chromosome"/>
</dbReference>
<proteinExistence type="predicted"/>
<evidence type="ECO:0000313" key="3">
    <source>
        <dbReference type="EMBL" id="BDI15885.1"/>
    </source>
</evidence>
<keyword evidence="4" id="KW-1185">Reference proteome</keyword>
<dbReference type="SUPFAM" id="SSF53098">
    <property type="entry name" value="Ribonuclease H-like"/>
    <property type="match status" value="1"/>
</dbReference>
<accession>A0ABM7YZ23</accession>
<organism evidence="3 4">
    <name type="scientific">Nostoc cf. commune SO-36</name>
    <dbReference type="NCBI Taxonomy" id="449208"/>
    <lineage>
        <taxon>Bacteria</taxon>
        <taxon>Bacillati</taxon>
        <taxon>Cyanobacteriota</taxon>
        <taxon>Cyanophyceae</taxon>
        <taxon>Nostocales</taxon>
        <taxon>Nostocaceae</taxon>
        <taxon>Nostoc</taxon>
    </lineage>
</organism>
<gene>
    <name evidence="3" type="ORF">ANSO36C_16870</name>
</gene>
<feature type="compositionally biased region" description="Basic residues" evidence="1">
    <location>
        <begin position="419"/>
        <end position="432"/>
    </location>
</feature>
<dbReference type="RefSeq" id="WP_251959164.1">
    <property type="nucleotide sequence ID" value="NZ_AP025732.1"/>
</dbReference>
<evidence type="ECO:0000259" key="2">
    <source>
        <dbReference type="Pfam" id="PF01609"/>
    </source>
</evidence>
<protein>
    <recommendedName>
        <fullName evidence="2">Transposase IS4-like domain-containing protein</fullName>
    </recommendedName>
</protein>
<dbReference type="InterPro" id="IPR002559">
    <property type="entry name" value="Transposase_11"/>
</dbReference>
<dbReference type="Pfam" id="PF01609">
    <property type="entry name" value="DDE_Tnp_1"/>
    <property type="match status" value="1"/>
</dbReference>
<evidence type="ECO:0000256" key="1">
    <source>
        <dbReference type="SAM" id="MobiDB-lite"/>
    </source>
</evidence>
<dbReference type="InterPro" id="IPR012337">
    <property type="entry name" value="RNaseH-like_sf"/>
</dbReference>
<feature type="region of interest" description="Disordered" evidence="1">
    <location>
        <begin position="419"/>
        <end position="443"/>
    </location>
</feature>
<evidence type="ECO:0000313" key="4">
    <source>
        <dbReference type="Proteomes" id="UP001055453"/>
    </source>
</evidence>
<name>A0ABM7YZ23_NOSCO</name>